<gene>
    <name evidence="1" type="ORF">FBEOM_12586</name>
</gene>
<proteinExistence type="predicted"/>
<dbReference type="Proteomes" id="UP000730481">
    <property type="component" value="Unassembled WGS sequence"/>
</dbReference>
<reference evidence="1" key="2">
    <citation type="submission" date="2020-02" db="EMBL/GenBank/DDBJ databases">
        <title>Identification and distribution of gene clusters putatively required for synthesis of sphingolipid metabolism inhibitors in phylogenetically diverse species of the filamentous fungus Fusarium.</title>
        <authorList>
            <person name="Kim H.-S."/>
            <person name="Busman M."/>
            <person name="Brown D.W."/>
            <person name="Divon H."/>
            <person name="Uhlig S."/>
            <person name="Proctor R.H."/>
        </authorList>
    </citation>
    <scope>NUCLEOTIDE SEQUENCE</scope>
    <source>
        <strain evidence="1">NRRL 25174</strain>
    </source>
</reference>
<comment type="caution">
    <text evidence="1">The sequence shown here is derived from an EMBL/GenBank/DDBJ whole genome shotgun (WGS) entry which is preliminary data.</text>
</comment>
<accession>A0A9P5DSW7</accession>
<evidence type="ECO:0000313" key="2">
    <source>
        <dbReference type="Proteomes" id="UP000730481"/>
    </source>
</evidence>
<dbReference type="EMBL" id="PVQB02000810">
    <property type="protein sequence ID" value="KAF4333599.1"/>
    <property type="molecule type" value="Genomic_DNA"/>
</dbReference>
<organism evidence="1 2">
    <name type="scientific">Fusarium beomiforme</name>
    <dbReference type="NCBI Taxonomy" id="44412"/>
    <lineage>
        <taxon>Eukaryota</taxon>
        <taxon>Fungi</taxon>
        <taxon>Dikarya</taxon>
        <taxon>Ascomycota</taxon>
        <taxon>Pezizomycotina</taxon>
        <taxon>Sordariomycetes</taxon>
        <taxon>Hypocreomycetidae</taxon>
        <taxon>Hypocreales</taxon>
        <taxon>Nectriaceae</taxon>
        <taxon>Fusarium</taxon>
        <taxon>Fusarium burgessii species complex</taxon>
    </lineage>
</organism>
<protein>
    <submittedName>
        <fullName evidence="1">Uncharacterized protein</fullName>
    </submittedName>
</protein>
<sequence>MSSRSNADIPEARELDSVGKKREIVQRLWGLDLQSSSRVTRFNAYFNHFRHQAAQFDTSVESVLTTADILKNNPDWTRQYLRNELSAKMSQILYPGDVMVNNQHNNQISRPSQDTKDPQETIEATLITTVKVMLALNVNLDPQTVLLGPSDLEWRENQSLISLIKGTFPRHAYNDEPHTPILTSRLRARYLEDHANVRLEWTHHLPDHLKLDVGNQTKTLRIFDLASFLEMTYEVMKDDPWEMSLEDSLKRGCYTPMFLYETLQTILLLFPPQDRQWLDLKIAFNSRWYRWRGNDVRATAYYTTRAF</sequence>
<keyword evidence="2" id="KW-1185">Reference proteome</keyword>
<dbReference type="OrthoDB" id="5428890at2759"/>
<reference evidence="1" key="1">
    <citation type="journal article" date="2017" name="Mycologia">
        <title>Fusarium algeriense, sp. nov., a novel toxigenic crown rot pathogen of durum wheat from Algeria is nested in the Fusarium burgessii species complex.</title>
        <authorList>
            <person name="Laraba I."/>
            <person name="Keddad A."/>
            <person name="Boureghda H."/>
            <person name="Abdallah N."/>
            <person name="Vaughan M.M."/>
            <person name="Proctor R.H."/>
            <person name="Busman M."/>
            <person name="O'Donnell K."/>
        </authorList>
    </citation>
    <scope>NUCLEOTIDE SEQUENCE</scope>
    <source>
        <strain evidence="1">NRRL 25174</strain>
    </source>
</reference>
<dbReference type="AlphaFoldDB" id="A0A9P5DSW7"/>
<name>A0A9P5DSW7_9HYPO</name>
<evidence type="ECO:0000313" key="1">
    <source>
        <dbReference type="EMBL" id="KAF4333599.1"/>
    </source>
</evidence>